<dbReference type="GO" id="GO:0051287">
    <property type="term" value="F:NAD binding"/>
    <property type="evidence" value="ECO:0007669"/>
    <property type="project" value="InterPro"/>
</dbReference>
<comment type="caution">
    <text evidence="4">The sequence shown here is derived from an EMBL/GenBank/DDBJ whole genome shotgun (WGS) entry which is preliminary data.</text>
</comment>
<dbReference type="SUPFAM" id="SSF52283">
    <property type="entry name" value="Formate/glycerate dehydrogenase catalytic domain-like"/>
    <property type="match status" value="1"/>
</dbReference>
<dbReference type="Gene3D" id="3.40.50.720">
    <property type="entry name" value="NAD(P)-binding Rossmann-like Domain"/>
    <property type="match status" value="2"/>
</dbReference>
<dbReference type="AlphaFoldDB" id="A0A0R2NSR7"/>
<feature type="domain" description="D-isomer specific 2-hydroxyacid dehydrogenase NAD-binding" evidence="3">
    <location>
        <begin position="104"/>
        <end position="279"/>
    </location>
</feature>
<dbReference type="EMBL" id="AYGX02000090">
    <property type="protein sequence ID" value="KRO27069.1"/>
    <property type="molecule type" value="Genomic_DNA"/>
</dbReference>
<dbReference type="GO" id="GO:0016616">
    <property type="term" value="F:oxidoreductase activity, acting on the CH-OH group of donors, NAD or NADP as acceptor"/>
    <property type="evidence" value="ECO:0007669"/>
    <property type="project" value="InterPro"/>
</dbReference>
<name>A0A0R2NSR7_9LACO</name>
<protein>
    <submittedName>
        <fullName evidence="4">Phosphoglycerate dehydrogenase</fullName>
    </submittedName>
</protein>
<reference evidence="4 5" key="1">
    <citation type="journal article" date="2015" name="Genome Announc.">
        <title>Expanding the biotechnology potential of lactobacilli through comparative genomics of 213 strains and associated genera.</title>
        <authorList>
            <person name="Sun Z."/>
            <person name="Harris H.M."/>
            <person name="McCann A."/>
            <person name="Guo C."/>
            <person name="Argimon S."/>
            <person name="Zhang W."/>
            <person name="Yang X."/>
            <person name="Jeffery I.B."/>
            <person name="Cooney J.C."/>
            <person name="Kagawa T.F."/>
            <person name="Liu W."/>
            <person name="Song Y."/>
            <person name="Salvetti E."/>
            <person name="Wrobel A."/>
            <person name="Rasinkangas P."/>
            <person name="Parkhill J."/>
            <person name="Rea M.C."/>
            <person name="O'Sullivan O."/>
            <person name="Ritari J."/>
            <person name="Douillard F.P."/>
            <person name="Paul Ross R."/>
            <person name="Yang R."/>
            <person name="Briner A.E."/>
            <person name="Felis G.E."/>
            <person name="de Vos W.M."/>
            <person name="Barrangou R."/>
            <person name="Klaenhammer T.R."/>
            <person name="Caufield P.W."/>
            <person name="Cui Y."/>
            <person name="Zhang H."/>
            <person name="O'Toole P.W."/>
        </authorList>
    </citation>
    <scope>NUCLEOTIDE SEQUENCE [LARGE SCALE GENOMIC DNA]</scope>
    <source>
        <strain evidence="4 5">DSM 21115</strain>
    </source>
</reference>
<sequence>MPKIVLLVQATKPAQVAQLQAQYPDWTFKTVAELTPTDYDQIEVMYGNHPILKQILASPTNHLHFLQVISAGVDYLPLAELKAAGVLVANTSGIHADAISESVLAAMLTVVRGYHAAWLNQTGTRGWSLPVKTSTLTGQQLLIYGTGKIGQSLAVKATALGMQVVGVNTTGHPAAHFAATVAMDQTEAALATADFVVNALPLTAATHHLYNAAWFAQLKQQPMFINIGRGPAVATADLVAALDQHLVSWAALDVTEPEPLPADNPLWQRPDVLITPHISGQIDHFRAVVFPIFSTNFAQWCQDGTLAQNQVDLTRGY</sequence>
<evidence type="ECO:0000256" key="2">
    <source>
        <dbReference type="ARBA" id="ARBA00023027"/>
    </source>
</evidence>
<evidence type="ECO:0000313" key="4">
    <source>
        <dbReference type="EMBL" id="KRO27069.1"/>
    </source>
</evidence>
<dbReference type="PANTHER" id="PTHR43333:SF1">
    <property type="entry name" value="D-ISOMER SPECIFIC 2-HYDROXYACID DEHYDROGENASE NAD-BINDING DOMAIN-CONTAINING PROTEIN"/>
    <property type="match status" value="1"/>
</dbReference>
<dbReference type="RefSeq" id="WP_024625465.1">
    <property type="nucleotide sequence ID" value="NZ_AYGX02000090.1"/>
</dbReference>
<accession>A0A0R2NSR7</accession>
<evidence type="ECO:0000256" key="1">
    <source>
        <dbReference type="ARBA" id="ARBA00023002"/>
    </source>
</evidence>
<keyword evidence="1" id="KW-0560">Oxidoreductase</keyword>
<dbReference type="Proteomes" id="UP000050920">
    <property type="component" value="Unassembled WGS sequence"/>
</dbReference>
<evidence type="ECO:0000313" key="5">
    <source>
        <dbReference type="Proteomes" id="UP000050920"/>
    </source>
</evidence>
<proteinExistence type="predicted"/>
<evidence type="ECO:0000259" key="3">
    <source>
        <dbReference type="Pfam" id="PF02826"/>
    </source>
</evidence>
<dbReference type="CDD" id="cd12155">
    <property type="entry name" value="PGDH_1"/>
    <property type="match status" value="1"/>
</dbReference>
<keyword evidence="2" id="KW-0520">NAD</keyword>
<dbReference type="Pfam" id="PF02826">
    <property type="entry name" value="2-Hacid_dh_C"/>
    <property type="match status" value="1"/>
</dbReference>
<dbReference type="PANTHER" id="PTHR43333">
    <property type="entry name" value="2-HACID_DH_C DOMAIN-CONTAINING PROTEIN"/>
    <property type="match status" value="1"/>
</dbReference>
<keyword evidence="5" id="KW-1185">Reference proteome</keyword>
<organism evidence="4 5">
    <name type="scientific">Lactiplantibacillus fabifermentans DSM 21115</name>
    <dbReference type="NCBI Taxonomy" id="1413187"/>
    <lineage>
        <taxon>Bacteria</taxon>
        <taxon>Bacillati</taxon>
        <taxon>Bacillota</taxon>
        <taxon>Bacilli</taxon>
        <taxon>Lactobacillales</taxon>
        <taxon>Lactobacillaceae</taxon>
        <taxon>Lactiplantibacillus</taxon>
    </lineage>
</organism>
<gene>
    <name evidence="4" type="ORF">DY78_GL000358</name>
</gene>
<dbReference type="SUPFAM" id="SSF51735">
    <property type="entry name" value="NAD(P)-binding Rossmann-fold domains"/>
    <property type="match status" value="1"/>
</dbReference>
<dbReference type="InterPro" id="IPR036291">
    <property type="entry name" value="NAD(P)-bd_dom_sf"/>
</dbReference>
<dbReference type="InterPro" id="IPR006140">
    <property type="entry name" value="D-isomer_DH_NAD-bd"/>
</dbReference>